<gene>
    <name evidence="1" type="ORF">EJB05_20797</name>
</gene>
<dbReference type="Gramene" id="TVU29239">
    <property type="protein sequence ID" value="TVU29239"/>
    <property type="gene ID" value="EJB05_20797"/>
</dbReference>
<evidence type="ECO:0008006" key="3">
    <source>
        <dbReference type="Google" id="ProtNLM"/>
    </source>
</evidence>
<protein>
    <recommendedName>
        <fullName evidence="3">Serine-threonine/tyrosine-protein kinase catalytic domain-containing protein</fullName>
    </recommendedName>
</protein>
<dbReference type="Proteomes" id="UP000324897">
    <property type="component" value="Chromosome 1"/>
</dbReference>
<keyword evidence="2" id="KW-1185">Reference proteome</keyword>
<name>A0A5J9UZF1_9POAL</name>
<feature type="non-terminal residue" evidence="1">
    <location>
        <position position="1"/>
    </location>
</feature>
<comment type="caution">
    <text evidence="1">The sequence shown here is derived from an EMBL/GenBank/DDBJ whole genome shotgun (WGS) entry which is preliminary data.</text>
</comment>
<dbReference type="AlphaFoldDB" id="A0A5J9UZF1"/>
<evidence type="ECO:0000313" key="2">
    <source>
        <dbReference type="Proteomes" id="UP000324897"/>
    </source>
</evidence>
<evidence type="ECO:0000313" key="1">
    <source>
        <dbReference type="EMBL" id="TVU29239.1"/>
    </source>
</evidence>
<dbReference type="OrthoDB" id="597908at2759"/>
<sequence length="95" mass="10755">MVKTRAEAHNGQLSPCVGSGRGFEGFLGLRERLFSLAKCCRGRSYPRQVDFGIVLLEMLIGKRPTEAMFEDELTIVSFVERNFPDQMLHIIDAHL</sequence>
<dbReference type="Gene3D" id="1.10.510.10">
    <property type="entry name" value="Transferase(Phosphotransferase) domain 1"/>
    <property type="match status" value="1"/>
</dbReference>
<accession>A0A5J9UZF1</accession>
<proteinExistence type="predicted"/>
<reference evidence="1 2" key="1">
    <citation type="journal article" date="2019" name="Sci. Rep.">
        <title>A high-quality genome of Eragrostis curvula grass provides insights into Poaceae evolution and supports new strategies to enhance forage quality.</title>
        <authorList>
            <person name="Carballo J."/>
            <person name="Santos B.A.C.M."/>
            <person name="Zappacosta D."/>
            <person name="Garbus I."/>
            <person name="Selva J.P."/>
            <person name="Gallo C.A."/>
            <person name="Diaz A."/>
            <person name="Albertini E."/>
            <person name="Caccamo M."/>
            <person name="Echenique V."/>
        </authorList>
    </citation>
    <scope>NUCLEOTIDE SEQUENCE [LARGE SCALE GENOMIC DNA]</scope>
    <source>
        <strain evidence="2">cv. Victoria</strain>
        <tissue evidence="1">Leaf</tissue>
    </source>
</reference>
<dbReference type="EMBL" id="RWGY01000011">
    <property type="protein sequence ID" value="TVU29239.1"/>
    <property type="molecule type" value="Genomic_DNA"/>
</dbReference>
<organism evidence="1 2">
    <name type="scientific">Eragrostis curvula</name>
    <name type="common">weeping love grass</name>
    <dbReference type="NCBI Taxonomy" id="38414"/>
    <lineage>
        <taxon>Eukaryota</taxon>
        <taxon>Viridiplantae</taxon>
        <taxon>Streptophyta</taxon>
        <taxon>Embryophyta</taxon>
        <taxon>Tracheophyta</taxon>
        <taxon>Spermatophyta</taxon>
        <taxon>Magnoliopsida</taxon>
        <taxon>Liliopsida</taxon>
        <taxon>Poales</taxon>
        <taxon>Poaceae</taxon>
        <taxon>PACMAD clade</taxon>
        <taxon>Chloridoideae</taxon>
        <taxon>Eragrostideae</taxon>
        <taxon>Eragrostidinae</taxon>
        <taxon>Eragrostis</taxon>
    </lineage>
</organism>